<reference evidence="2 3" key="1">
    <citation type="submission" date="2009-05" db="EMBL/GenBank/DDBJ databases">
        <title>The draft genome of Acidovorax delafieldii 2AN.</title>
        <authorList>
            <consortium name="US DOE Joint Genome Institute (JGI-PGF)"/>
            <person name="Lucas S."/>
            <person name="Copeland A."/>
            <person name="Lapidus A."/>
            <person name="Glavina del Rio T."/>
            <person name="Tice H."/>
            <person name="Bruce D."/>
            <person name="Goodwin L."/>
            <person name="Pitluck S."/>
            <person name="Larimer F."/>
            <person name="Land M.L."/>
            <person name="Hauser L."/>
            <person name="Shelobolina E.S."/>
            <person name="Picardal F."/>
            <person name="Roden E."/>
            <person name="Emerson D."/>
        </authorList>
    </citation>
    <scope>NUCLEOTIDE SEQUENCE [LARGE SCALE GENOMIC DNA]</scope>
    <source>
        <strain evidence="2 3">2AN</strain>
    </source>
</reference>
<dbReference type="EMBL" id="ACQT01000011">
    <property type="protein sequence ID" value="EER61695.1"/>
    <property type="molecule type" value="Genomic_DNA"/>
</dbReference>
<sequence length="286" mass="30379">MQLQSFRPGFRHQGMVLIAVLWLVAALSIIVTGLTRSVREEARMMSRARQSVEALGIGDAAIQIVLQGMSAQSAPRGRLDEIDVAYRGVPVSVQVMPLNGLIDINAAALPLLTRLYAVAGGLPAEAAEALAQATVAARERKDSGGRAARFEAGEDLLQVPGIDYSLYARLSGLITADLRGGGKVNPMAAPLEVLAVLADGDVAVAQRIAADRRAGLEGIDTTALNAGAIDNATVRRFRLQARVPLVDGTWVRVARTVDLTPRARDGMPWHTFSSGHSFESVGQKNN</sequence>
<gene>
    <name evidence="2" type="ORF">AcdelDRAFT_0717</name>
</gene>
<dbReference type="Proteomes" id="UP000003856">
    <property type="component" value="Unassembled WGS sequence"/>
</dbReference>
<protein>
    <submittedName>
        <fullName evidence="2">General secretory pathway protein K</fullName>
    </submittedName>
</protein>
<proteinExistence type="predicted"/>
<keyword evidence="1" id="KW-1133">Transmembrane helix</keyword>
<keyword evidence="1" id="KW-0472">Membrane</keyword>
<comment type="caution">
    <text evidence="2">The sequence shown here is derived from an EMBL/GenBank/DDBJ whole genome shotgun (WGS) entry which is preliminary data.</text>
</comment>
<dbReference type="AlphaFoldDB" id="C5T1D7"/>
<evidence type="ECO:0000313" key="2">
    <source>
        <dbReference type="EMBL" id="EER61695.1"/>
    </source>
</evidence>
<feature type="transmembrane region" description="Helical" evidence="1">
    <location>
        <begin position="15"/>
        <end position="35"/>
    </location>
</feature>
<dbReference type="PATRIC" id="fig|573060.9.peg.4464"/>
<keyword evidence="3" id="KW-1185">Reference proteome</keyword>
<accession>C5T1D7</accession>
<evidence type="ECO:0000313" key="3">
    <source>
        <dbReference type="Proteomes" id="UP000003856"/>
    </source>
</evidence>
<name>C5T1D7_ACIDE</name>
<organism evidence="2 3">
    <name type="scientific">Acidovorax delafieldii 2AN</name>
    <dbReference type="NCBI Taxonomy" id="573060"/>
    <lineage>
        <taxon>Bacteria</taxon>
        <taxon>Pseudomonadati</taxon>
        <taxon>Pseudomonadota</taxon>
        <taxon>Betaproteobacteria</taxon>
        <taxon>Burkholderiales</taxon>
        <taxon>Comamonadaceae</taxon>
        <taxon>Acidovorax</taxon>
    </lineage>
</organism>
<keyword evidence="1" id="KW-0812">Transmembrane</keyword>
<evidence type="ECO:0000256" key="1">
    <source>
        <dbReference type="SAM" id="Phobius"/>
    </source>
</evidence>